<dbReference type="Proteomes" id="UP000784294">
    <property type="component" value="Unassembled WGS sequence"/>
</dbReference>
<dbReference type="EMBL" id="CAAALY010065151">
    <property type="protein sequence ID" value="VEL23993.1"/>
    <property type="molecule type" value="Genomic_DNA"/>
</dbReference>
<comment type="caution">
    <text evidence="1">The sequence shown here is derived from an EMBL/GenBank/DDBJ whole genome shotgun (WGS) entry which is preliminary data.</text>
</comment>
<protein>
    <submittedName>
        <fullName evidence="1">Uncharacterized protein</fullName>
    </submittedName>
</protein>
<organism evidence="1 2">
    <name type="scientific">Protopolystoma xenopodis</name>
    <dbReference type="NCBI Taxonomy" id="117903"/>
    <lineage>
        <taxon>Eukaryota</taxon>
        <taxon>Metazoa</taxon>
        <taxon>Spiralia</taxon>
        <taxon>Lophotrochozoa</taxon>
        <taxon>Platyhelminthes</taxon>
        <taxon>Monogenea</taxon>
        <taxon>Polyopisthocotylea</taxon>
        <taxon>Polystomatidea</taxon>
        <taxon>Polystomatidae</taxon>
        <taxon>Protopolystoma</taxon>
    </lineage>
</organism>
<dbReference type="AlphaFoldDB" id="A0A3S5AHJ6"/>
<sequence>MPGNESQTCPADAPFCLSRTLGQSRLKTLSATHDRPTDRPIDSLYPRLSLHLSRPTHISAPERALLPSVVHHLDCPSFHRTDGLAAYLLACREDATQSTDCEAAFQLWANRLANPRAGRSPLSGLESRRRFTRATVV</sequence>
<name>A0A3S5AHJ6_9PLAT</name>
<reference evidence="1" key="1">
    <citation type="submission" date="2018-11" db="EMBL/GenBank/DDBJ databases">
        <authorList>
            <consortium name="Pathogen Informatics"/>
        </authorList>
    </citation>
    <scope>NUCLEOTIDE SEQUENCE</scope>
</reference>
<proteinExistence type="predicted"/>
<gene>
    <name evidence="1" type="ORF">PXEA_LOCUS17433</name>
</gene>
<evidence type="ECO:0000313" key="2">
    <source>
        <dbReference type="Proteomes" id="UP000784294"/>
    </source>
</evidence>
<accession>A0A3S5AHJ6</accession>
<keyword evidence="2" id="KW-1185">Reference proteome</keyword>
<evidence type="ECO:0000313" key="1">
    <source>
        <dbReference type="EMBL" id="VEL23993.1"/>
    </source>
</evidence>